<evidence type="ECO:0000256" key="2">
    <source>
        <dbReference type="ARBA" id="ARBA00022857"/>
    </source>
</evidence>
<dbReference type="PANTHER" id="PTHR38011">
    <property type="entry name" value="DIHYDROFOLATE REDUCTASE FAMILY PROTEIN (AFU_ORTHOLOGUE AFUA_8G06820)"/>
    <property type="match status" value="1"/>
</dbReference>
<dbReference type="Pfam" id="PF01872">
    <property type="entry name" value="RibD_C"/>
    <property type="match status" value="1"/>
</dbReference>
<dbReference type="Gene3D" id="3.40.430.10">
    <property type="entry name" value="Dihydrofolate Reductase, subunit A"/>
    <property type="match status" value="1"/>
</dbReference>
<dbReference type="KEGG" id="eke:EK0264_00325"/>
<dbReference type="PANTHER" id="PTHR38011:SF7">
    <property type="entry name" value="2,5-DIAMINO-6-RIBOSYLAMINO-4(3H)-PYRIMIDINONE 5'-PHOSPHATE REDUCTASE"/>
    <property type="match status" value="1"/>
</dbReference>
<organism evidence="5 6">
    <name type="scientific">Epidermidibacterium keratini</name>
    <dbReference type="NCBI Taxonomy" id="1891644"/>
    <lineage>
        <taxon>Bacteria</taxon>
        <taxon>Bacillati</taxon>
        <taxon>Actinomycetota</taxon>
        <taxon>Actinomycetes</taxon>
        <taxon>Sporichthyales</taxon>
        <taxon>Sporichthyaceae</taxon>
        <taxon>Epidermidibacterium</taxon>
    </lineage>
</organism>
<keyword evidence="6" id="KW-1185">Reference proteome</keyword>
<dbReference type="EMBL" id="CP047156">
    <property type="protein sequence ID" value="QHC02191.1"/>
    <property type="molecule type" value="Genomic_DNA"/>
</dbReference>
<dbReference type="OrthoDB" id="5243299at2"/>
<feature type="domain" description="Bacterial bifunctional deaminase-reductase C-terminal" evidence="4">
    <location>
        <begin position="35"/>
        <end position="243"/>
    </location>
</feature>
<sequence>MVQSAQPQSVNRLFPFPQSEIDLAEAYAFPEGRSWVRAIFVASIDGAATVDGRSGGLGNETDRRIFALQRALADVVLVGAGTARAEGYGPAEIDPEWQYLRQGRTAAPPIAVVTGKLDLDLDAPLFADAPADARTIIFTTEAVPEDQRAEAETVADVIVAGEERVEPKRAIAALAERGLLHVTAEGGPTLLSGITTADCLDELSITRSPILVSGSGTRITHGPTFEPPCEMRLTEVLATDDSYLYLRYIRA</sequence>
<dbReference type="AlphaFoldDB" id="A0A7L4YSF6"/>
<evidence type="ECO:0000313" key="6">
    <source>
        <dbReference type="Proteomes" id="UP000463857"/>
    </source>
</evidence>
<evidence type="ECO:0000256" key="3">
    <source>
        <dbReference type="ARBA" id="ARBA00023002"/>
    </source>
</evidence>
<comment type="pathway">
    <text evidence="1">Cofactor biosynthesis; riboflavin biosynthesis.</text>
</comment>
<dbReference type="InParanoid" id="A0A7L4YSF6"/>
<accession>A0A7L4YSF6</accession>
<dbReference type="InterPro" id="IPR024072">
    <property type="entry name" value="DHFR-like_dom_sf"/>
</dbReference>
<reference evidence="5 6" key="1">
    <citation type="journal article" date="2018" name="Int. J. Syst. Evol. Microbiol.">
        <title>Epidermidibacterium keratini gen. nov., sp. nov., a member of the family Sporichthyaceae, isolated from keratin epidermis.</title>
        <authorList>
            <person name="Lee D.G."/>
            <person name="Trujillo M.E."/>
            <person name="Kang S."/>
            <person name="Nam J.J."/>
            <person name="Kim Y.J."/>
        </authorList>
    </citation>
    <scope>NUCLEOTIDE SEQUENCE [LARGE SCALE GENOMIC DNA]</scope>
    <source>
        <strain evidence="5 6">EPI-7</strain>
    </source>
</reference>
<dbReference type="SUPFAM" id="SSF53597">
    <property type="entry name" value="Dihydrofolate reductase-like"/>
    <property type="match status" value="1"/>
</dbReference>
<dbReference type="NCBIfam" id="NF010663">
    <property type="entry name" value="PRK14059.1-1"/>
    <property type="match status" value="1"/>
</dbReference>
<evidence type="ECO:0000259" key="4">
    <source>
        <dbReference type="Pfam" id="PF01872"/>
    </source>
</evidence>
<gene>
    <name evidence="5" type="ORF">EK0264_00325</name>
</gene>
<dbReference type="InterPro" id="IPR002734">
    <property type="entry name" value="RibDG_C"/>
</dbReference>
<keyword evidence="3" id="KW-0560">Oxidoreductase</keyword>
<dbReference type="Proteomes" id="UP000463857">
    <property type="component" value="Chromosome"/>
</dbReference>
<proteinExistence type="predicted"/>
<dbReference type="InterPro" id="IPR050765">
    <property type="entry name" value="Riboflavin_Biosynth_HTPR"/>
</dbReference>
<evidence type="ECO:0000313" key="5">
    <source>
        <dbReference type="EMBL" id="QHC02191.1"/>
    </source>
</evidence>
<protein>
    <submittedName>
        <fullName evidence="5">Pyrimidine reductase family protein</fullName>
    </submittedName>
</protein>
<dbReference type="GO" id="GO:0009231">
    <property type="term" value="P:riboflavin biosynthetic process"/>
    <property type="evidence" value="ECO:0007669"/>
    <property type="project" value="InterPro"/>
</dbReference>
<keyword evidence="2" id="KW-0521">NADP</keyword>
<name>A0A7L4YSF6_9ACTN</name>
<dbReference type="GO" id="GO:0008703">
    <property type="term" value="F:5-amino-6-(5-phosphoribosylamino)uracil reductase activity"/>
    <property type="evidence" value="ECO:0007669"/>
    <property type="project" value="InterPro"/>
</dbReference>
<evidence type="ECO:0000256" key="1">
    <source>
        <dbReference type="ARBA" id="ARBA00005104"/>
    </source>
</evidence>